<dbReference type="Gene3D" id="3.40.850.10">
    <property type="entry name" value="Kinesin motor domain"/>
    <property type="match status" value="1"/>
</dbReference>
<keyword evidence="9" id="KW-0378">Hydrolase</keyword>
<reference evidence="9" key="1">
    <citation type="submission" date="2020-11" db="EMBL/GenBank/DDBJ databases">
        <authorList>
            <consortium name="DOE Joint Genome Institute"/>
            <person name="Ahrendt S."/>
            <person name="Riley R."/>
            <person name="Andreopoulos W."/>
            <person name="Labutti K."/>
            <person name="Pangilinan J."/>
            <person name="Ruiz-Duenas F.J."/>
            <person name="Barrasa J.M."/>
            <person name="Sanchez-Garcia M."/>
            <person name="Camarero S."/>
            <person name="Miyauchi S."/>
            <person name="Serrano A."/>
            <person name="Linde D."/>
            <person name="Babiker R."/>
            <person name="Drula E."/>
            <person name="Ayuso-Fernandez I."/>
            <person name="Pacheco R."/>
            <person name="Padilla G."/>
            <person name="Ferreira P."/>
            <person name="Barriuso J."/>
            <person name="Kellner H."/>
            <person name="Castanera R."/>
            <person name="Alfaro M."/>
            <person name="Ramirez L."/>
            <person name="Pisabarro A.G."/>
            <person name="Kuo A."/>
            <person name="Tritt A."/>
            <person name="Lipzen A."/>
            <person name="He G."/>
            <person name="Yan M."/>
            <person name="Ng V."/>
            <person name="Cullen D."/>
            <person name="Martin F."/>
            <person name="Rosso M.-N."/>
            <person name="Henrissat B."/>
            <person name="Hibbett D."/>
            <person name="Martinez A.T."/>
            <person name="Grigoriev I.V."/>
        </authorList>
    </citation>
    <scope>NUCLEOTIDE SEQUENCE</scope>
    <source>
        <strain evidence="9">MF-IS2</strain>
    </source>
</reference>
<dbReference type="InterPro" id="IPR001752">
    <property type="entry name" value="Kinesin_motor_dom"/>
</dbReference>
<dbReference type="OrthoDB" id="3176171at2759"/>
<evidence type="ECO:0000256" key="1">
    <source>
        <dbReference type="ARBA" id="ARBA00022701"/>
    </source>
</evidence>
<evidence type="ECO:0000256" key="3">
    <source>
        <dbReference type="ARBA" id="ARBA00022840"/>
    </source>
</evidence>
<evidence type="ECO:0000256" key="4">
    <source>
        <dbReference type="ARBA" id="ARBA00023175"/>
    </source>
</evidence>
<feature type="non-terminal residue" evidence="9">
    <location>
        <position position="553"/>
    </location>
</feature>
<dbReference type="EMBL" id="MU152423">
    <property type="protein sequence ID" value="KAF9440571.1"/>
    <property type="molecule type" value="Genomic_DNA"/>
</dbReference>
<dbReference type="SMART" id="SM00129">
    <property type="entry name" value="KISc"/>
    <property type="match status" value="1"/>
</dbReference>
<evidence type="ECO:0000256" key="6">
    <source>
        <dbReference type="SAM" id="Coils"/>
    </source>
</evidence>
<dbReference type="GO" id="GO:0008017">
    <property type="term" value="F:microtubule binding"/>
    <property type="evidence" value="ECO:0007669"/>
    <property type="project" value="InterPro"/>
</dbReference>
<dbReference type="InterPro" id="IPR027640">
    <property type="entry name" value="Kinesin-like_fam"/>
</dbReference>
<dbReference type="Proteomes" id="UP000807342">
    <property type="component" value="Unassembled WGS sequence"/>
</dbReference>
<name>A0A9P6BUR7_9AGAR</name>
<evidence type="ECO:0000313" key="9">
    <source>
        <dbReference type="EMBL" id="KAF9440571.1"/>
    </source>
</evidence>
<evidence type="ECO:0000256" key="5">
    <source>
        <dbReference type="PROSITE-ProRule" id="PRU00283"/>
    </source>
</evidence>
<feature type="coiled-coil region" evidence="6">
    <location>
        <begin position="176"/>
        <end position="272"/>
    </location>
</feature>
<sequence length="553" mass="60945">MDFRQLRQMPATITTHGSLKCKAIPEEDKEDELDAELTLHTKPLTQPHTPVLSQPCPTRRGTSAPPTCSPGVTATAKHSGAAGRNPPGQTTSGSFSGGGPQNKWFTSINSAHATDAAQPKTDMASKHNKVAALQANHAQLSQDLMAACTQELNQHHELVDFSDKVDVLKKKHAKEVMDLERDVKKWDWELREVKEDLALARGDLEQERGHRRQSTAHMALKAQVQAMQAQNSLLQNQNNNFAHTVAEYQLQLKSNKKKIAELKNKILESEIMWQKLHNMVQELKGNIQVFCHVPEDVASAAAQISFPEASKMQKQITLTSFSKSAMGQEWHKTYSFTFDCVFTPDTTQSEVFEEISLLAQSCMDGYNVCIFAYGQTGSGKLFMMEGAQGLLAGMIPCAVEQVFHVMAEMKFKGWEYTIKGQFLEIYNEMINDLLARGALDNKKKHEIKHNPKTGATCVTNITVVPLCSTSQVQSLLTLAHSWRSVAATLMNECSSHSHSVFMLRIAGVHVGLSSSSTSGSIGENGECGLVGLPDKEQVKETQNINKSLSVLGD</sequence>
<feature type="domain" description="Kinesin motor" evidence="8">
    <location>
        <begin position="286"/>
        <end position="553"/>
    </location>
</feature>
<comment type="caution">
    <text evidence="9">The sequence shown here is derived from an EMBL/GenBank/DDBJ whole genome shotgun (WGS) entry which is preliminary data.</text>
</comment>
<dbReference type="GO" id="GO:0016787">
    <property type="term" value="F:hydrolase activity"/>
    <property type="evidence" value="ECO:0007669"/>
    <property type="project" value="UniProtKB-KW"/>
</dbReference>
<dbReference type="InterPro" id="IPR036961">
    <property type="entry name" value="Kinesin_motor_dom_sf"/>
</dbReference>
<keyword evidence="1" id="KW-0493">Microtubule</keyword>
<dbReference type="InterPro" id="IPR027417">
    <property type="entry name" value="P-loop_NTPase"/>
</dbReference>
<feature type="compositionally biased region" description="Polar residues" evidence="7">
    <location>
        <begin position="45"/>
        <end position="72"/>
    </location>
</feature>
<keyword evidence="4" id="KW-0505">Motor protein</keyword>
<keyword evidence="10" id="KW-1185">Reference proteome</keyword>
<organism evidence="9 10">
    <name type="scientific">Macrolepiota fuliginosa MF-IS2</name>
    <dbReference type="NCBI Taxonomy" id="1400762"/>
    <lineage>
        <taxon>Eukaryota</taxon>
        <taxon>Fungi</taxon>
        <taxon>Dikarya</taxon>
        <taxon>Basidiomycota</taxon>
        <taxon>Agaricomycotina</taxon>
        <taxon>Agaricomycetes</taxon>
        <taxon>Agaricomycetidae</taxon>
        <taxon>Agaricales</taxon>
        <taxon>Agaricineae</taxon>
        <taxon>Agaricaceae</taxon>
        <taxon>Macrolepiota</taxon>
    </lineage>
</organism>
<proteinExistence type="inferred from homology"/>
<dbReference type="PROSITE" id="PS50067">
    <property type="entry name" value="KINESIN_MOTOR_2"/>
    <property type="match status" value="1"/>
</dbReference>
<dbReference type="GO" id="GO:0007018">
    <property type="term" value="P:microtubule-based movement"/>
    <property type="evidence" value="ECO:0007669"/>
    <property type="project" value="InterPro"/>
</dbReference>
<keyword evidence="3" id="KW-0067">ATP-binding</keyword>
<comment type="similarity">
    <text evidence="5">Belongs to the TRAFAC class myosin-kinesin ATPase superfamily. Kinesin family.</text>
</comment>
<evidence type="ECO:0000256" key="2">
    <source>
        <dbReference type="ARBA" id="ARBA00022741"/>
    </source>
</evidence>
<evidence type="ECO:0000313" key="10">
    <source>
        <dbReference type="Proteomes" id="UP000807342"/>
    </source>
</evidence>
<dbReference type="AlphaFoldDB" id="A0A9P6BUR7"/>
<evidence type="ECO:0000256" key="7">
    <source>
        <dbReference type="SAM" id="MobiDB-lite"/>
    </source>
</evidence>
<feature type="region of interest" description="Disordered" evidence="7">
    <location>
        <begin position="45"/>
        <end position="104"/>
    </location>
</feature>
<dbReference type="Pfam" id="PF00225">
    <property type="entry name" value="Kinesin"/>
    <property type="match status" value="1"/>
</dbReference>
<dbReference type="GO" id="GO:0005524">
    <property type="term" value="F:ATP binding"/>
    <property type="evidence" value="ECO:0007669"/>
    <property type="project" value="UniProtKB-KW"/>
</dbReference>
<evidence type="ECO:0000259" key="8">
    <source>
        <dbReference type="PROSITE" id="PS50067"/>
    </source>
</evidence>
<gene>
    <name evidence="9" type="ORF">P691DRAFT_801884</name>
</gene>
<comment type="caution">
    <text evidence="5">Lacks conserved residue(s) required for the propagation of feature annotation.</text>
</comment>
<dbReference type="PANTHER" id="PTHR47972">
    <property type="entry name" value="KINESIN-LIKE PROTEIN KLP-3"/>
    <property type="match status" value="1"/>
</dbReference>
<dbReference type="PANTHER" id="PTHR47972:SF45">
    <property type="entry name" value="PROTEIN CLARET SEGREGATIONAL"/>
    <property type="match status" value="1"/>
</dbReference>
<dbReference type="GO" id="GO:0005874">
    <property type="term" value="C:microtubule"/>
    <property type="evidence" value="ECO:0007669"/>
    <property type="project" value="UniProtKB-KW"/>
</dbReference>
<dbReference type="PRINTS" id="PR00380">
    <property type="entry name" value="KINESINHEAVY"/>
</dbReference>
<protein>
    <submittedName>
        <fullName evidence="9">P-loop containing nucleoside triphosphate hydrolase protein</fullName>
    </submittedName>
</protein>
<dbReference type="GO" id="GO:0003777">
    <property type="term" value="F:microtubule motor activity"/>
    <property type="evidence" value="ECO:0007669"/>
    <property type="project" value="InterPro"/>
</dbReference>
<keyword evidence="6" id="KW-0175">Coiled coil</keyword>
<keyword evidence="2" id="KW-0547">Nucleotide-binding</keyword>
<accession>A0A9P6BUR7</accession>
<dbReference type="SUPFAM" id="SSF52540">
    <property type="entry name" value="P-loop containing nucleoside triphosphate hydrolases"/>
    <property type="match status" value="1"/>
</dbReference>